<keyword evidence="2" id="KW-1133">Transmembrane helix</keyword>
<feature type="region of interest" description="Disordered" evidence="1">
    <location>
        <begin position="1"/>
        <end position="100"/>
    </location>
</feature>
<proteinExistence type="predicted"/>
<sequence>MSRSKGAGGVRRSDGHGSGRHAAERSSTPPPGRRTLFDPPERRAAGRLSEPPERRVAGRLSEPPEQRAAAVSPYGPSPRSRRAGRRRRPQARRPWAVGLSAGVVVLAGTALWLLGTDGTPAPRSDASRNVFEDARPSGGTDSSTDNGSAGNGGSGEPDLARGGTTRIPMSVVPSPASTPRSGGAPPSGGSKNGTPTGAPTGATPGSVTGAEPQAEAPLDAGAVDPSTGDDPSDYKADGPSTHTDQEAAEYFRTHWPPDDKAAKRLKDIRSVGGYLRIYTDLPESAGNSSQAITLCERGLQYLRESGEPNPIVFVQAKFGENGNPVLANILGSTDKTCRVTHPEPD</sequence>
<name>A0ABW4G5D8_9ACTN</name>
<keyword evidence="2" id="KW-0812">Transmembrane</keyword>
<feature type="compositionally biased region" description="Basic and acidic residues" evidence="1">
    <location>
        <begin position="35"/>
        <end position="56"/>
    </location>
</feature>
<keyword evidence="2" id="KW-0472">Membrane</keyword>
<evidence type="ECO:0000313" key="4">
    <source>
        <dbReference type="Proteomes" id="UP001597097"/>
    </source>
</evidence>
<gene>
    <name evidence="3" type="ORF">ACFSJ0_12525</name>
</gene>
<dbReference type="EMBL" id="JBHUCM010000012">
    <property type="protein sequence ID" value="MFD1537869.1"/>
    <property type="molecule type" value="Genomic_DNA"/>
</dbReference>
<feature type="compositionally biased region" description="Low complexity" evidence="1">
    <location>
        <begin position="173"/>
        <end position="210"/>
    </location>
</feature>
<organism evidence="3 4">
    <name type="scientific">Nonomuraea guangzhouensis</name>
    <dbReference type="NCBI Taxonomy" id="1291555"/>
    <lineage>
        <taxon>Bacteria</taxon>
        <taxon>Bacillati</taxon>
        <taxon>Actinomycetota</taxon>
        <taxon>Actinomycetes</taxon>
        <taxon>Streptosporangiales</taxon>
        <taxon>Streptosporangiaceae</taxon>
        <taxon>Nonomuraea</taxon>
    </lineage>
</organism>
<dbReference type="Proteomes" id="UP001597097">
    <property type="component" value="Unassembled WGS sequence"/>
</dbReference>
<dbReference type="RefSeq" id="WP_219530967.1">
    <property type="nucleotide sequence ID" value="NZ_JAHKRM010000010.1"/>
</dbReference>
<feature type="compositionally biased region" description="Low complexity" evidence="1">
    <location>
        <begin position="137"/>
        <end position="148"/>
    </location>
</feature>
<feature type="compositionally biased region" description="Basic residues" evidence="1">
    <location>
        <begin position="79"/>
        <end position="91"/>
    </location>
</feature>
<feature type="region of interest" description="Disordered" evidence="1">
    <location>
        <begin position="114"/>
        <end position="245"/>
    </location>
</feature>
<accession>A0ABW4G5D8</accession>
<evidence type="ECO:0000256" key="1">
    <source>
        <dbReference type="SAM" id="MobiDB-lite"/>
    </source>
</evidence>
<keyword evidence="4" id="KW-1185">Reference proteome</keyword>
<evidence type="ECO:0000256" key="2">
    <source>
        <dbReference type="SAM" id="Phobius"/>
    </source>
</evidence>
<feature type="compositionally biased region" description="Basic and acidic residues" evidence="1">
    <location>
        <begin position="11"/>
        <end position="24"/>
    </location>
</feature>
<feature type="transmembrane region" description="Helical" evidence="2">
    <location>
        <begin position="95"/>
        <end position="114"/>
    </location>
</feature>
<comment type="caution">
    <text evidence="3">The sequence shown here is derived from an EMBL/GenBank/DDBJ whole genome shotgun (WGS) entry which is preliminary data.</text>
</comment>
<reference evidence="4" key="1">
    <citation type="journal article" date="2019" name="Int. J. Syst. Evol. Microbiol.">
        <title>The Global Catalogue of Microorganisms (GCM) 10K type strain sequencing project: providing services to taxonomists for standard genome sequencing and annotation.</title>
        <authorList>
            <consortium name="The Broad Institute Genomics Platform"/>
            <consortium name="The Broad Institute Genome Sequencing Center for Infectious Disease"/>
            <person name="Wu L."/>
            <person name="Ma J."/>
        </authorList>
    </citation>
    <scope>NUCLEOTIDE SEQUENCE [LARGE SCALE GENOMIC DNA]</scope>
    <source>
        <strain evidence="4">CGMCC 1.15399</strain>
    </source>
</reference>
<protein>
    <submittedName>
        <fullName evidence="3">Uncharacterized protein</fullName>
    </submittedName>
</protein>
<evidence type="ECO:0000313" key="3">
    <source>
        <dbReference type="EMBL" id="MFD1537869.1"/>
    </source>
</evidence>